<keyword evidence="2" id="KW-1185">Reference proteome</keyword>
<gene>
    <name evidence="1" type="ORF">CCU68_25290</name>
</gene>
<sequence length="341" mass="37579">MCSWGLNEVRVAVLDVIDTYANDLCTCAPAQGGTLLYPGSGADIANALFSSASRIDTFVFVDNWQGGGGVEVAFEKIAEALRKAIPDDATPEPLAAEDVRAFATQINIASACPMLAFQFMFKGRARRLLFLRTSLERFFTDNGGFRCHVVFVKDLGGTTSTVSCEMALPCLHLHGLFVTNETILHIQLYGLRRLVSLVGVGYGDTVVAHKVRDLDVGILQGVSEFADQLKRAADAFFAEYEDTYDFLSLNYGAVQPHEVKILADGMARIKPLLTPYGLTPDEQFEICKSVLQAGTWVPQWDHDIPAYLAAWQLQHMQAHTAMLLNRPRPPGRPRTIKPSFH</sequence>
<dbReference type="Proteomes" id="UP000236232">
    <property type="component" value="Unassembled WGS sequence"/>
</dbReference>
<evidence type="ECO:0000313" key="1">
    <source>
        <dbReference type="EMBL" id="PNQ89768.1"/>
    </source>
</evidence>
<proteinExistence type="predicted"/>
<protein>
    <submittedName>
        <fullName evidence="1">Uncharacterized protein</fullName>
    </submittedName>
</protein>
<dbReference type="EMBL" id="POWE01000149">
    <property type="protein sequence ID" value="PNQ89768.1"/>
    <property type="molecule type" value="Genomic_DNA"/>
</dbReference>
<evidence type="ECO:0000313" key="2">
    <source>
        <dbReference type="Proteomes" id="UP000236232"/>
    </source>
</evidence>
<accession>A0ABX4XXD0</accession>
<comment type="caution">
    <text evidence="1">The sequence shown here is derived from an EMBL/GenBank/DDBJ whole genome shotgun (WGS) entry which is preliminary data.</text>
</comment>
<reference evidence="1 2" key="1">
    <citation type="submission" date="2018-01" db="EMBL/GenBank/DDBJ databases">
        <title>Draft Genome Sequence of Pseudomonas gingeri NCPPB 3146 (LMG 5327), a White Line Reaction Producer.</title>
        <authorList>
            <person name="Rokni-Zadeh H."/>
            <person name="Bahrami T."/>
            <person name="Zarvandi S."/>
            <person name="Changi-Ashtiani M."/>
            <person name="De Mot R."/>
        </authorList>
    </citation>
    <scope>NUCLEOTIDE SEQUENCE [LARGE SCALE GENOMIC DNA]</scope>
    <source>
        <strain evidence="2">NCPPB 3146 \ LMG 5327</strain>
    </source>
</reference>
<name>A0ABX4XXD0_9PSED</name>
<organism evidence="1 2">
    <name type="scientific">Pseudomonas gingeri NCPPB 3146 = LMG 5327</name>
    <dbReference type="NCBI Taxonomy" id="707248"/>
    <lineage>
        <taxon>Bacteria</taxon>
        <taxon>Pseudomonadati</taxon>
        <taxon>Pseudomonadota</taxon>
        <taxon>Gammaproteobacteria</taxon>
        <taxon>Pseudomonadales</taxon>
        <taxon>Pseudomonadaceae</taxon>
        <taxon>Pseudomonas</taxon>
    </lineage>
</organism>